<dbReference type="GO" id="GO:0017089">
    <property type="term" value="F:glycolipid transfer activity"/>
    <property type="evidence" value="ECO:0007669"/>
    <property type="project" value="TreeGrafter"/>
</dbReference>
<proteinExistence type="predicted"/>
<name>F0EY36_9NEIS</name>
<evidence type="ECO:0000256" key="2">
    <source>
        <dbReference type="ARBA" id="ARBA00022519"/>
    </source>
</evidence>
<dbReference type="STRING" id="888741.HMPREF9098_0796"/>
<dbReference type="PANTHER" id="PTHR37481">
    <property type="entry name" value="LIPOPOLYSACCHARIDE EXPORT SYSTEM PROTEIN LPTC"/>
    <property type="match status" value="1"/>
</dbReference>
<dbReference type="NCBIfam" id="TIGR04409">
    <property type="entry name" value="LptC_YrbK"/>
    <property type="match status" value="1"/>
</dbReference>
<dbReference type="GO" id="GO:0030288">
    <property type="term" value="C:outer membrane-bounded periplasmic space"/>
    <property type="evidence" value="ECO:0007669"/>
    <property type="project" value="TreeGrafter"/>
</dbReference>
<dbReference type="HOGENOM" id="CLU_122335_0_0_4"/>
<evidence type="ECO:0000256" key="1">
    <source>
        <dbReference type="ARBA" id="ARBA00022475"/>
    </source>
</evidence>
<dbReference type="Gene3D" id="2.60.450.10">
    <property type="entry name" value="Lipopolysaccharide (LPS) transport protein A like domain"/>
    <property type="match status" value="1"/>
</dbReference>
<evidence type="ECO:0008006" key="8">
    <source>
        <dbReference type="Google" id="ProtNLM"/>
    </source>
</evidence>
<dbReference type="AlphaFoldDB" id="F0EY36"/>
<keyword evidence="7" id="KW-1185">Reference proteome</keyword>
<evidence type="ECO:0000313" key="6">
    <source>
        <dbReference type="EMBL" id="EGC17818.1"/>
    </source>
</evidence>
<dbReference type="RefSeq" id="WP_003782089.1">
    <property type="nucleotide sequence ID" value="NZ_GL870929.1"/>
</dbReference>
<dbReference type="InterPro" id="IPR010664">
    <property type="entry name" value="LipoPS_assembly_LptC-rel"/>
</dbReference>
<keyword evidence="2" id="KW-0997">Cell inner membrane</keyword>
<sequence>MNRLRQFAFPLSLAVILGALSAWLGQVSQISIEEVPLNPKEPQYLIAQAAAKRYDSTGSLQQQLVSPKAWQLPDQKNVYFEQPDLRIWTQERAEYHVTAQQARYELASKKIFFEQEVTLDKSADAQRDAAQVRTSQLTVDTVRKIAETPAAVHYRYGNSQGSAQGMTYDYQNGQLNLPAQVKALIYAKSL</sequence>
<dbReference type="Proteomes" id="UP000004088">
    <property type="component" value="Unassembled WGS sequence"/>
</dbReference>
<evidence type="ECO:0000256" key="4">
    <source>
        <dbReference type="ARBA" id="ARBA00022989"/>
    </source>
</evidence>
<dbReference type="InterPro" id="IPR052363">
    <property type="entry name" value="LPS_export_LptC"/>
</dbReference>
<comment type="caution">
    <text evidence="6">The sequence shown here is derived from an EMBL/GenBank/DDBJ whole genome shotgun (WGS) entry which is preliminary data.</text>
</comment>
<evidence type="ECO:0000313" key="7">
    <source>
        <dbReference type="Proteomes" id="UP000004088"/>
    </source>
</evidence>
<protein>
    <recommendedName>
        <fullName evidence="8">LPS export ABC transporter periplasmic protein LptC</fullName>
    </recommendedName>
</protein>
<evidence type="ECO:0000256" key="5">
    <source>
        <dbReference type="ARBA" id="ARBA00023136"/>
    </source>
</evidence>
<keyword evidence="1" id="KW-1003">Cell membrane</keyword>
<dbReference type="PANTHER" id="PTHR37481:SF1">
    <property type="entry name" value="LIPOPOLYSACCHARIDE EXPORT SYSTEM PROTEIN LPTC"/>
    <property type="match status" value="1"/>
</dbReference>
<keyword evidence="5" id="KW-0472">Membrane</keyword>
<organism evidence="6 7">
    <name type="scientific">Kingella denitrificans ATCC 33394</name>
    <dbReference type="NCBI Taxonomy" id="888741"/>
    <lineage>
        <taxon>Bacteria</taxon>
        <taxon>Pseudomonadati</taxon>
        <taxon>Pseudomonadota</taxon>
        <taxon>Betaproteobacteria</taxon>
        <taxon>Neisseriales</taxon>
        <taxon>Neisseriaceae</taxon>
        <taxon>Kingella</taxon>
    </lineage>
</organism>
<dbReference type="GO" id="GO:0005886">
    <property type="term" value="C:plasma membrane"/>
    <property type="evidence" value="ECO:0007669"/>
    <property type="project" value="InterPro"/>
</dbReference>
<dbReference type="Pfam" id="PF06835">
    <property type="entry name" value="LptC"/>
    <property type="match status" value="1"/>
</dbReference>
<accession>F0EY36</accession>
<reference evidence="6 7" key="1">
    <citation type="submission" date="2011-01" db="EMBL/GenBank/DDBJ databases">
        <authorList>
            <person name="Muzny D."/>
            <person name="Qin X."/>
            <person name="Deng J."/>
            <person name="Jiang H."/>
            <person name="Liu Y."/>
            <person name="Qu J."/>
            <person name="Song X.-Z."/>
            <person name="Zhang L."/>
            <person name="Thornton R."/>
            <person name="Coyle M."/>
            <person name="Francisco L."/>
            <person name="Jackson L."/>
            <person name="Javaid M."/>
            <person name="Korchina V."/>
            <person name="Kovar C."/>
            <person name="Mata R."/>
            <person name="Mathew T."/>
            <person name="Ngo R."/>
            <person name="Nguyen L."/>
            <person name="Nguyen N."/>
            <person name="Okwuonu G."/>
            <person name="Ongeri F."/>
            <person name="Pham C."/>
            <person name="Simmons D."/>
            <person name="Wilczek-Boney K."/>
            <person name="Hale W."/>
            <person name="Jakkamsetti A."/>
            <person name="Pham P."/>
            <person name="Ruth R."/>
            <person name="San Lucas F."/>
            <person name="Warren J."/>
            <person name="Zhang J."/>
            <person name="Zhao Z."/>
            <person name="Zhou C."/>
            <person name="Zhu D."/>
            <person name="Lee S."/>
            <person name="Bess C."/>
            <person name="Blankenburg K."/>
            <person name="Forbes L."/>
            <person name="Fu Q."/>
            <person name="Gubbala S."/>
            <person name="Hirani K."/>
            <person name="Jayaseelan J.C."/>
            <person name="Lara F."/>
            <person name="Munidasa M."/>
            <person name="Palculict T."/>
            <person name="Patil S."/>
            <person name="Pu L.-L."/>
            <person name="Saada N."/>
            <person name="Tang L."/>
            <person name="Weissenberger G."/>
            <person name="Zhu Y."/>
            <person name="Hemphill L."/>
            <person name="Shang Y."/>
            <person name="Youmans B."/>
            <person name="Ayvaz T."/>
            <person name="Ross M."/>
            <person name="Santibanez J."/>
            <person name="Aqrawi P."/>
            <person name="Gross S."/>
            <person name="Joshi V."/>
            <person name="Fowler G."/>
            <person name="Nazareth L."/>
            <person name="Reid J."/>
            <person name="Worley K."/>
            <person name="Petrosino J."/>
            <person name="Highlander S."/>
            <person name="Gibbs R."/>
        </authorList>
    </citation>
    <scope>NUCLEOTIDE SEQUENCE [LARGE SCALE GENOMIC DNA]</scope>
    <source>
        <strain evidence="6 7">ATCC 33394</strain>
    </source>
</reference>
<dbReference type="GO" id="GO:0015221">
    <property type="term" value="F:lipopolysaccharide transmembrane transporter activity"/>
    <property type="evidence" value="ECO:0007669"/>
    <property type="project" value="InterPro"/>
</dbReference>
<evidence type="ECO:0000256" key="3">
    <source>
        <dbReference type="ARBA" id="ARBA00022692"/>
    </source>
</evidence>
<dbReference type="EMBL" id="AEWV01000014">
    <property type="protein sequence ID" value="EGC17818.1"/>
    <property type="molecule type" value="Genomic_DNA"/>
</dbReference>
<keyword evidence="4" id="KW-1133">Transmembrane helix</keyword>
<dbReference type="InterPro" id="IPR026265">
    <property type="entry name" value="LptC"/>
</dbReference>
<gene>
    <name evidence="6" type="ORF">HMPREF9098_0796</name>
</gene>
<keyword evidence="3" id="KW-0812">Transmembrane</keyword>